<name>A0A9P6NDC7_9BASI</name>
<accession>A0A9P6NDC7</accession>
<organism evidence="1 2">
    <name type="scientific">Cronartium quercuum f. sp. fusiforme G11</name>
    <dbReference type="NCBI Taxonomy" id="708437"/>
    <lineage>
        <taxon>Eukaryota</taxon>
        <taxon>Fungi</taxon>
        <taxon>Dikarya</taxon>
        <taxon>Basidiomycota</taxon>
        <taxon>Pucciniomycotina</taxon>
        <taxon>Pucciniomycetes</taxon>
        <taxon>Pucciniales</taxon>
        <taxon>Coleosporiaceae</taxon>
        <taxon>Cronartium</taxon>
    </lineage>
</organism>
<keyword evidence="2" id="KW-1185">Reference proteome</keyword>
<dbReference type="Proteomes" id="UP000886653">
    <property type="component" value="Unassembled WGS sequence"/>
</dbReference>
<comment type="caution">
    <text evidence="1">The sequence shown here is derived from an EMBL/GenBank/DDBJ whole genome shotgun (WGS) entry which is preliminary data.</text>
</comment>
<sequence>YLGACGLGHYIKQKVNVPSDPGHQVLDNMYQAQANFAIHSSISLSNNAHISGIKDPHEAFVALEKQHGMSSGLATANVITQIINAKPDDADRMEDFITKMQRLHSTLKDLTSENAKFRMSDELLGLFVLINLPHEDYGSLTQQLLSDVNNISTQVVFARLLTEAQMMKAARQVNASLVAFVAKQSNQSQRRANNTPRTSRAPEALCYLPHHSMSQHTNASCQTQ</sequence>
<proteinExistence type="predicted"/>
<dbReference type="EMBL" id="MU167360">
    <property type="protein sequence ID" value="KAG0142114.1"/>
    <property type="molecule type" value="Genomic_DNA"/>
</dbReference>
<evidence type="ECO:0000313" key="2">
    <source>
        <dbReference type="Proteomes" id="UP000886653"/>
    </source>
</evidence>
<evidence type="ECO:0000313" key="1">
    <source>
        <dbReference type="EMBL" id="KAG0142114.1"/>
    </source>
</evidence>
<feature type="non-terminal residue" evidence="1">
    <location>
        <position position="1"/>
    </location>
</feature>
<reference evidence="1" key="1">
    <citation type="submission" date="2013-11" db="EMBL/GenBank/DDBJ databases">
        <title>Genome sequence of the fusiform rust pathogen reveals effectors for host alternation and coevolution with pine.</title>
        <authorList>
            <consortium name="DOE Joint Genome Institute"/>
            <person name="Smith K."/>
            <person name="Pendleton A."/>
            <person name="Kubisiak T."/>
            <person name="Anderson C."/>
            <person name="Salamov A."/>
            <person name="Aerts A."/>
            <person name="Riley R."/>
            <person name="Clum A."/>
            <person name="Lindquist E."/>
            <person name="Ence D."/>
            <person name="Campbell M."/>
            <person name="Kronenberg Z."/>
            <person name="Feau N."/>
            <person name="Dhillon B."/>
            <person name="Hamelin R."/>
            <person name="Burleigh J."/>
            <person name="Smith J."/>
            <person name="Yandell M."/>
            <person name="Nelson C."/>
            <person name="Grigoriev I."/>
            <person name="Davis J."/>
        </authorList>
    </citation>
    <scope>NUCLEOTIDE SEQUENCE</scope>
    <source>
        <strain evidence="1">G11</strain>
    </source>
</reference>
<dbReference type="Pfam" id="PF14223">
    <property type="entry name" value="Retrotran_gag_2"/>
    <property type="match status" value="1"/>
</dbReference>
<protein>
    <submittedName>
        <fullName evidence="1">Uncharacterized protein</fullName>
    </submittedName>
</protein>
<feature type="non-terminal residue" evidence="1">
    <location>
        <position position="224"/>
    </location>
</feature>
<gene>
    <name evidence="1" type="ORF">CROQUDRAFT_24494</name>
</gene>
<dbReference type="AlphaFoldDB" id="A0A9P6NDC7"/>